<gene>
    <name evidence="2" type="ORF">TRFO_15509</name>
</gene>
<evidence type="ECO:0000313" key="3">
    <source>
        <dbReference type="Proteomes" id="UP000179807"/>
    </source>
</evidence>
<proteinExistence type="predicted"/>
<feature type="coiled-coil region" evidence="1">
    <location>
        <begin position="103"/>
        <end position="130"/>
    </location>
</feature>
<evidence type="ECO:0000313" key="2">
    <source>
        <dbReference type="EMBL" id="OHT14212.1"/>
    </source>
</evidence>
<keyword evidence="3" id="KW-1185">Reference proteome</keyword>
<protein>
    <submittedName>
        <fullName evidence="2">Uncharacterized protein</fullName>
    </submittedName>
</protein>
<name>A0A1J4KWY1_9EUKA</name>
<keyword evidence="1" id="KW-0175">Coiled coil</keyword>
<dbReference type="VEuPathDB" id="TrichDB:TRFO_15509"/>
<organism evidence="2 3">
    <name type="scientific">Tritrichomonas foetus</name>
    <dbReference type="NCBI Taxonomy" id="1144522"/>
    <lineage>
        <taxon>Eukaryota</taxon>
        <taxon>Metamonada</taxon>
        <taxon>Parabasalia</taxon>
        <taxon>Tritrichomonadida</taxon>
        <taxon>Tritrichomonadidae</taxon>
        <taxon>Tritrichomonas</taxon>
    </lineage>
</organism>
<dbReference type="RefSeq" id="XP_068367348.1">
    <property type="nucleotide sequence ID" value="XM_068498426.1"/>
</dbReference>
<dbReference type="EMBL" id="MLAK01000412">
    <property type="protein sequence ID" value="OHT14212.1"/>
    <property type="molecule type" value="Genomic_DNA"/>
</dbReference>
<comment type="caution">
    <text evidence="2">The sequence shown here is derived from an EMBL/GenBank/DDBJ whole genome shotgun (WGS) entry which is preliminary data.</text>
</comment>
<reference evidence="2" key="1">
    <citation type="submission" date="2016-10" db="EMBL/GenBank/DDBJ databases">
        <authorList>
            <person name="Benchimol M."/>
            <person name="Almeida L.G."/>
            <person name="Vasconcelos A.T."/>
            <person name="Perreira-Neves A."/>
            <person name="Rosa I.A."/>
            <person name="Tasca T."/>
            <person name="Bogo M.R."/>
            <person name="de Souza W."/>
        </authorList>
    </citation>
    <scope>NUCLEOTIDE SEQUENCE [LARGE SCALE GENOMIC DNA]</scope>
    <source>
        <strain evidence="2">K</strain>
    </source>
</reference>
<sequence length="463" mass="54933">MIEFGRKKKPRLVSITNFDRQAKCITFTEPETIEAIRRLGYIDSDFNFREVETFKTPATDIQTAAILHQRFLTKRQKMIEKTIKMRISVIDEKKFPEKISPIVRVEEFKLNNYQKQLEKLEENGNLALEKLAIMKLHDLFCYQTNLEKNQMIKERFKDFDQLNQEKNHFVSCVRKKSFDSNDQLPKISCHESNYSTNSMNHYDYSSNLSGRMGNCNSNGLSLSNWHDMKCTQINTLKNSFYKHEEKIRTAAERKEMIDQKNHSALCEKIQMREDRFKCSSEITQKMKHDYLENKGKMIKKRAKSVRKKKEDIIERKADSTYFNYLRKRNEAEQKLKQNNIEKANKVLIKKYNHLEKIEKAKHKYEANNYNSERIRKRQKFDTQGAQKLIEEQNYIGKQKTGANIRLRHQRNRLSNAIDNLENIYDFEGIQKVQLLLGVDDDKMNEIVHKAMSMSSVCPHNRKA</sequence>
<dbReference type="GeneID" id="94833130"/>
<dbReference type="AlphaFoldDB" id="A0A1J4KWY1"/>
<evidence type="ECO:0000256" key="1">
    <source>
        <dbReference type="SAM" id="Coils"/>
    </source>
</evidence>
<dbReference type="Proteomes" id="UP000179807">
    <property type="component" value="Unassembled WGS sequence"/>
</dbReference>
<accession>A0A1J4KWY1</accession>